<dbReference type="AlphaFoldDB" id="A0A7I9V4I7"/>
<dbReference type="InterPro" id="IPR001763">
    <property type="entry name" value="Rhodanese-like_dom"/>
</dbReference>
<comment type="caution">
    <text evidence="4">The sequence shown here is derived from an EMBL/GenBank/DDBJ whole genome shotgun (WGS) entry which is preliminary data.</text>
</comment>
<dbReference type="InterPro" id="IPR001307">
    <property type="entry name" value="Thiosulphate_STrfase_CS"/>
</dbReference>
<dbReference type="SMART" id="SM00450">
    <property type="entry name" value="RHOD"/>
    <property type="match status" value="2"/>
</dbReference>
<evidence type="ECO:0000313" key="4">
    <source>
        <dbReference type="EMBL" id="GEE00103.1"/>
    </source>
</evidence>
<dbReference type="Pfam" id="PF00581">
    <property type="entry name" value="Rhodanese"/>
    <property type="match status" value="2"/>
</dbReference>
<evidence type="ECO:0000256" key="1">
    <source>
        <dbReference type="ARBA" id="ARBA00022679"/>
    </source>
</evidence>
<evidence type="ECO:0000313" key="5">
    <source>
        <dbReference type="Proteomes" id="UP000444960"/>
    </source>
</evidence>
<keyword evidence="5" id="KW-1185">Reference proteome</keyword>
<sequence>MLDRMSDAPVLITVDDLVEAMLSSRPPAVLDVRWQLGLDDGAQRYADGHLPGAVYVDLETELAAPASPELGRHPLPDLADLQAAARRWGVDVGSPVVVYDDNAGMSAARAWWLLRWAGVADVRILDGGVGAWVDAGMRVSKGDAKPRVGNVVLTGGGMPTVDIADVGDTAALVLDARAGERFRGEVEPVDPRPGHIPGAVSAPTSENVDSSGRFLPAAALRERFSSLGVTGDVIVYCGSGVTAAHEIAALAVAGLPAALYPGSYSQWSSDASRSVALG</sequence>
<dbReference type="SUPFAM" id="SSF52821">
    <property type="entry name" value="Rhodanese/Cell cycle control phosphatase"/>
    <property type="match status" value="2"/>
</dbReference>
<dbReference type="InterPro" id="IPR045078">
    <property type="entry name" value="TST/MPST-like"/>
</dbReference>
<evidence type="ECO:0000259" key="3">
    <source>
        <dbReference type="PROSITE" id="PS50206"/>
    </source>
</evidence>
<dbReference type="EMBL" id="BJOV01000002">
    <property type="protein sequence ID" value="GEE00103.1"/>
    <property type="molecule type" value="Genomic_DNA"/>
</dbReference>
<dbReference type="CDD" id="cd01448">
    <property type="entry name" value="TST_Repeat_1"/>
    <property type="match status" value="1"/>
</dbReference>
<proteinExistence type="predicted"/>
<feature type="domain" description="Rhodanese" evidence="3">
    <location>
        <begin position="167"/>
        <end position="276"/>
    </location>
</feature>
<keyword evidence="2" id="KW-0677">Repeat</keyword>
<dbReference type="Proteomes" id="UP000444960">
    <property type="component" value="Unassembled WGS sequence"/>
</dbReference>
<reference evidence="5" key="1">
    <citation type="submission" date="2019-06" db="EMBL/GenBank/DDBJ databases">
        <title>Gordonia isolated from sludge of a wastewater treatment plant.</title>
        <authorList>
            <person name="Tamura T."/>
            <person name="Aoyama K."/>
            <person name="Kang Y."/>
            <person name="Saito S."/>
            <person name="Akiyama N."/>
            <person name="Yazawa K."/>
            <person name="Gonoi T."/>
            <person name="Mikami Y."/>
        </authorList>
    </citation>
    <scope>NUCLEOTIDE SEQUENCE [LARGE SCALE GENOMIC DNA]</scope>
    <source>
        <strain evidence="5">NBRC 107696</strain>
    </source>
</reference>
<keyword evidence="1 4" id="KW-0808">Transferase</keyword>
<dbReference type="Gene3D" id="3.40.250.10">
    <property type="entry name" value="Rhodanese-like domain"/>
    <property type="match status" value="2"/>
</dbReference>
<feature type="domain" description="Rhodanese" evidence="3">
    <location>
        <begin position="23"/>
        <end position="141"/>
    </location>
</feature>
<accession>A0A7I9V4I7</accession>
<dbReference type="PANTHER" id="PTHR11364:SF27">
    <property type="entry name" value="SULFURTRANSFERASE"/>
    <property type="match status" value="1"/>
</dbReference>
<name>A0A7I9V4I7_9ACTN</name>
<dbReference type="GO" id="GO:0004792">
    <property type="term" value="F:thiosulfate-cyanide sulfurtransferase activity"/>
    <property type="evidence" value="ECO:0007669"/>
    <property type="project" value="InterPro"/>
</dbReference>
<gene>
    <name evidence="4" type="ORF">nbrc107696_05490</name>
</gene>
<dbReference type="PROSITE" id="PS50206">
    <property type="entry name" value="RHODANESE_3"/>
    <property type="match status" value="2"/>
</dbReference>
<protein>
    <submittedName>
        <fullName evidence="4">Sulfurtransferase</fullName>
    </submittedName>
</protein>
<organism evidence="4 5">
    <name type="scientific">Gordonia spumicola</name>
    <dbReference type="NCBI Taxonomy" id="589161"/>
    <lineage>
        <taxon>Bacteria</taxon>
        <taxon>Bacillati</taxon>
        <taxon>Actinomycetota</taxon>
        <taxon>Actinomycetes</taxon>
        <taxon>Mycobacteriales</taxon>
        <taxon>Gordoniaceae</taxon>
        <taxon>Gordonia</taxon>
    </lineage>
</organism>
<dbReference type="InterPro" id="IPR036873">
    <property type="entry name" value="Rhodanese-like_dom_sf"/>
</dbReference>
<dbReference type="PANTHER" id="PTHR11364">
    <property type="entry name" value="THIOSULFATE SULFERTANSFERASE"/>
    <property type="match status" value="1"/>
</dbReference>
<dbReference type="PROSITE" id="PS00380">
    <property type="entry name" value="RHODANESE_1"/>
    <property type="match status" value="1"/>
</dbReference>
<evidence type="ECO:0000256" key="2">
    <source>
        <dbReference type="ARBA" id="ARBA00022737"/>
    </source>
</evidence>
<dbReference type="CDD" id="cd01449">
    <property type="entry name" value="TST_Repeat_2"/>
    <property type="match status" value="1"/>
</dbReference>